<proteinExistence type="inferred from homology"/>
<dbReference type="GO" id="GO:0006310">
    <property type="term" value="P:DNA recombination"/>
    <property type="evidence" value="ECO:0007669"/>
    <property type="project" value="UniProtKB-KW"/>
</dbReference>
<sequence>MVSVYQEHNDNVRKLVGKDFAKATYVRYVTNLTLLKQYMHERYKVKDMPLHKVSPDFIRGFEVFLKTTRNCNHNTATKYLKNLKKITSICFGNGWMKINPFANIKFHLDKVDKGFLTESEIERIRAKKFVSDRLQQVADVFLFGCYTGYAYSDLKRLSPGNLVTSEDGREWIHARRYKTDMISHVPLLPAAREILEKYRFHKYCIDKNVLLPVLSNQKLNSYLKEIADVCGIDKDITTHMARHTFATTVTLNNDIPIESVSKMLGHSSISMTQNYARLLDKKVGRDMDKLKQKYSNGKLPFSFDICSN</sequence>
<dbReference type="GO" id="GO:0015074">
    <property type="term" value="P:DNA integration"/>
    <property type="evidence" value="ECO:0007669"/>
    <property type="project" value="InterPro"/>
</dbReference>
<dbReference type="InterPro" id="IPR025269">
    <property type="entry name" value="SAM-like_dom"/>
</dbReference>
<keyword evidence="3" id="KW-0233">DNA recombination</keyword>
<evidence type="ECO:0000259" key="4">
    <source>
        <dbReference type="PROSITE" id="PS51898"/>
    </source>
</evidence>
<dbReference type="Pfam" id="PF13102">
    <property type="entry name" value="Phage_int_SAM_5"/>
    <property type="match status" value="1"/>
</dbReference>
<gene>
    <name evidence="5" type="primary">xerC_62</name>
    <name evidence="5" type="ORF">SDC9_50343</name>
</gene>
<dbReference type="Gene3D" id="1.10.443.10">
    <property type="entry name" value="Intergrase catalytic core"/>
    <property type="match status" value="1"/>
</dbReference>
<dbReference type="InterPro" id="IPR011010">
    <property type="entry name" value="DNA_brk_join_enz"/>
</dbReference>
<dbReference type="InterPro" id="IPR013762">
    <property type="entry name" value="Integrase-like_cat_sf"/>
</dbReference>
<dbReference type="CDD" id="cd01185">
    <property type="entry name" value="INTN1_C_like"/>
    <property type="match status" value="1"/>
</dbReference>
<accession>A0A644WP32</accession>
<evidence type="ECO:0000256" key="1">
    <source>
        <dbReference type="ARBA" id="ARBA00008857"/>
    </source>
</evidence>
<comment type="caution">
    <text evidence="5">The sequence shown here is derived from an EMBL/GenBank/DDBJ whole genome shotgun (WGS) entry which is preliminary data.</text>
</comment>
<dbReference type="AlphaFoldDB" id="A0A644WP32"/>
<name>A0A644WP32_9ZZZZ</name>
<dbReference type="InterPro" id="IPR010998">
    <property type="entry name" value="Integrase_recombinase_N"/>
</dbReference>
<dbReference type="SUPFAM" id="SSF56349">
    <property type="entry name" value="DNA breaking-rejoining enzymes"/>
    <property type="match status" value="1"/>
</dbReference>
<keyword evidence="2" id="KW-0238">DNA-binding</keyword>
<dbReference type="Pfam" id="PF00589">
    <property type="entry name" value="Phage_integrase"/>
    <property type="match status" value="1"/>
</dbReference>
<dbReference type="Gene3D" id="1.10.150.130">
    <property type="match status" value="1"/>
</dbReference>
<feature type="domain" description="Tyr recombinase" evidence="4">
    <location>
        <begin position="111"/>
        <end position="295"/>
    </location>
</feature>
<dbReference type="InterPro" id="IPR002104">
    <property type="entry name" value="Integrase_catalytic"/>
</dbReference>
<evidence type="ECO:0000313" key="5">
    <source>
        <dbReference type="EMBL" id="MPM04073.1"/>
    </source>
</evidence>
<dbReference type="InterPro" id="IPR050090">
    <property type="entry name" value="Tyrosine_recombinase_XerCD"/>
</dbReference>
<organism evidence="5">
    <name type="scientific">bioreactor metagenome</name>
    <dbReference type="NCBI Taxonomy" id="1076179"/>
    <lineage>
        <taxon>unclassified sequences</taxon>
        <taxon>metagenomes</taxon>
        <taxon>ecological metagenomes</taxon>
    </lineage>
</organism>
<evidence type="ECO:0000256" key="3">
    <source>
        <dbReference type="ARBA" id="ARBA00023172"/>
    </source>
</evidence>
<evidence type="ECO:0000256" key="2">
    <source>
        <dbReference type="ARBA" id="ARBA00023125"/>
    </source>
</evidence>
<comment type="similarity">
    <text evidence="1">Belongs to the 'phage' integrase family.</text>
</comment>
<dbReference type="PANTHER" id="PTHR30349">
    <property type="entry name" value="PHAGE INTEGRASE-RELATED"/>
    <property type="match status" value="1"/>
</dbReference>
<reference evidence="5" key="1">
    <citation type="submission" date="2019-08" db="EMBL/GenBank/DDBJ databases">
        <authorList>
            <person name="Kucharzyk K."/>
            <person name="Murdoch R.W."/>
            <person name="Higgins S."/>
            <person name="Loffler F."/>
        </authorList>
    </citation>
    <scope>NUCLEOTIDE SEQUENCE</scope>
</reference>
<protein>
    <submittedName>
        <fullName evidence="5">Tyrosine recombinase XerC</fullName>
    </submittedName>
</protein>
<dbReference type="PANTHER" id="PTHR30349:SF64">
    <property type="entry name" value="PROPHAGE INTEGRASE INTD-RELATED"/>
    <property type="match status" value="1"/>
</dbReference>
<dbReference type="PROSITE" id="PS51898">
    <property type="entry name" value="TYR_RECOMBINASE"/>
    <property type="match status" value="1"/>
</dbReference>
<dbReference type="GO" id="GO:0003677">
    <property type="term" value="F:DNA binding"/>
    <property type="evidence" value="ECO:0007669"/>
    <property type="project" value="UniProtKB-KW"/>
</dbReference>
<dbReference type="EMBL" id="VSSQ01001007">
    <property type="protein sequence ID" value="MPM04073.1"/>
    <property type="molecule type" value="Genomic_DNA"/>
</dbReference>